<dbReference type="PANTHER" id="PTHR35311">
    <property type="entry name" value="KINETOCHORE-ASSOCIATED PROTEIN KNL-2 HOMOLOG"/>
    <property type="match status" value="1"/>
</dbReference>
<sequence>MQPPQTPITPWGSKPRRDMPPSLLSPSFSWKPFQATAAASTGGDQDADAASEHPCVTLFEWWLDRVEGDDQKVAVAGIFERNQTVLEFAPATIAKRHEACVLETEDGIVLLIYGSLNLSRMRANGYSSEVCEKFMLGFPYWWRNCNQLYPKAAQTGSDAKQFYLEKFQQGQQFHSYGSSLLSELRNSVKNSSHNDAGFQKSSHLPNGAPRFEEYNSDGDIAINENAAASNDGGKRHEAARNEAYNVEADLIACRALRERDDGDIDTNASLVLIVECANDTSNEEADNATPTNTCDQGKAQHVALSKKAEVNENVPTLDCLDVQNSSDLPNGTPRFQEYTCDGDIATNENAAASNDDGEKEEDVYNEVNNVEINLTASRTLSERDDGDVDINASLVLEWECANDASNEEADNLPSTRKKRDPVVPLSKKAAVDEEILTSVCLDVQNSSDLSNGTPRFEKNTCIGDIPTKEDAAASNGNSERCTAVSEEVNSVETCLTVGSTIKGRGHDDIATNVSSAPTVECTNDAVNEGVDNTSLLGCKKTPVASLKSQGCQEKRQHVPSNDKLIDLRLGKQPSGPPKKQRSALEKLQGATRSPFTSPVPYARESPLTRGRATSLSMSTPEALKLRKTRSGRVVVPTLDAGCQRIVYDMDGRITGVIGLDSPSPKGSKLKTYARRKREAEPLSKLKTYARKKSRAQ</sequence>
<evidence type="ECO:0000259" key="2">
    <source>
        <dbReference type="Pfam" id="PF09133"/>
    </source>
</evidence>
<evidence type="ECO:0000256" key="1">
    <source>
        <dbReference type="SAM" id="MobiDB-lite"/>
    </source>
</evidence>
<dbReference type="STRING" id="1504633.A0A2T7CTJ1"/>
<dbReference type="PANTHER" id="PTHR35311:SF10">
    <property type="entry name" value="OS04G0347900 PROTEIN"/>
    <property type="match status" value="1"/>
</dbReference>
<dbReference type="InterPro" id="IPR015216">
    <property type="entry name" value="SANTA"/>
</dbReference>
<proteinExistence type="predicted"/>
<dbReference type="Pfam" id="PF09133">
    <property type="entry name" value="SANTA"/>
    <property type="match status" value="1"/>
</dbReference>
<dbReference type="EMBL" id="CM009755">
    <property type="protein sequence ID" value="PUZ46667.1"/>
    <property type="molecule type" value="Genomic_DNA"/>
</dbReference>
<feature type="region of interest" description="Disordered" evidence="1">
    <location>
        <begin position="567"/>
        <end position="621"/>
    </location>
</feature>
<feature type="compositionally biased region" description="Polar residues" evidence="1">
    <location>
        <begin position="191"/>
        <end position="204"/>
    </location>
</feature>
<evidence type="ECO:0000313" key="4">
    <source>
        <dbReference type="Proteomes" id="UP000244336"/>
    </source>
</evidence>
<reference evidence="3 4" key="1">
    <citation type="submission" date="2018-04" db="EMBL/GenBank/DDBJ databases">
        <title>WGS assembly of Panicum hallii var. hallii HAL2.</title>
        <authorList>
            <person name="Lovell J."/>
            <person name="Jenkins J."/>
            <person name="Lowry D."/>
            <person name="Mamidi S."/>
            <person name="Sreedasyam A."/>
            <person name="Weng X."/>
            <person name="Barry K."/>
            <person name="Bonette J."/>
            <person name="Campitelli B."/>
            <person name="Daum C."/>
            <person name="Gordon S."/>
            <person name="Gould B."/>
            <person name="Lipzen A."/>
            <person name="MacQueen A."/>
            <person name="Palacio-Mejia J."/>
            <person name="Plott C."/>
            <person name="Shakirov E."/>
            <person name="Shu S."/>
            <person name="Yoshinaga Y."/>
            <person name="Zane M."/>
            <person name="Rokhsar D."/>
            <person name="Grimwood J."/>
            <person name="Schmutz J."/>
            <person name="Juenger T."/>
        </authorList>
    </citation>
    <scope>NUCLEOTIDE SEQUENCE [LARGE SCALE GENOMIC DNA]</scope>
    <source>
        <strain evidence="4">cv. HAL2</strain>
    </source>
</reference>
<evidence type="ECO:0000313" key="3">
    <source>
        <dbReference type="EMBL" id="PUZ46667.1"/>
    </source>
</evidence>
<feature type="domain" description="SANTA" evidence="2">
    <location>
        <begin position="56"/>
        <end position="144"/>
    </location>
</feature>
<feature type="compositionally biased region" description="Basic residues" evidence="1">
    <location>
        <begin position="687"/>
        <end position="696"/>
    </location>
</feature>
<dbReference type="Gramene" id="PUZ46667">
    <property type="protein sequence ID" value="PUZ46667"/>
    <property type="gene ID" value="GQ55_7G100500"/>
</dbReference>
<feature type="compositionally biased region" description="Basic residues" evidence="1">
    <location>
        <begin position="667"/>
        <end position="676"/>
    </location>
</feature>
<feature type="region of interest" description="Disordered" evidence="1">
    <location>
        <begin position="191"/>
        <end position="212"/>
    </location>
</feature>
<dbReference type="InterPro" id="IPR053090">
    <property type="entry name" value="Centromere_KNL-2_homolog"/>
</dbReference>
<name>A0A2T7CTJ1_9POAL</name>
<protein>
    <recommendedName>
        <fullName evidence="2">SANTA domain-containing protein</fullName>
    </recommendedName>
</protein>
<dbReference type="Proteomes" id="UP000244336">
    <property type="component" value="Chromosome 7"/>
</dbReference>
<keyword evidence="4" id="KW-1185">Reference proteome</keyword>
<dbReference type="AlphaFoldDB" id="A0A2T7CTJ1"/>
<feature type="region of interest" description="Disordered" evidence="1">
    <location>
        <begin position="660"/>
        <end position="696"/>
    </location>
</feature>
<organism evidence="3 4">
    <name type="scientific">Panicum hallii var. hallii</name>
    <dbReference type="NCBI Taxonomy" id="1504633"/>
    <lineage>
        <taxon>Eukaryota</taxon>
        <taxon>Viridiplantae</taxon>
        <taxon>Streptophyta</taxon>
        <taxon>Embryophyta</taxon>
        <taxon>Tracheophyta</taxon>
        <taxon>Spermatophyta</taxon>
        <taxon>Magnoliopsida</taxon>
        <taxon>Liliopsida</taxon>
        <taxon>Poales</taxon>
        <taxon>Poaceae</taxon>
        <taxon>PACMAD clade</taxon>
        <taxon>Panicoideae</taxon>
        <taxon>Panicodae</taxon>
        <taxon>Paniceae</taxon>
        <taxon>Panicinae</taxon>
        <taxon>Panicum</taxon>
        <taxon>Panicum sect. Panicum</taxon>
    </lineage>
</organism>
<dbReference type="OrthoDB" id="118550at2759"/>
<feature type="region of interest" description="Disordered" evidence="1">
    <location>
        <begin position="1"/>
        <end position="29"/>
    </location>
</feature>
<gene>
    <name evidence="3" type="ORF">GQ55_7G100500</name>
</gene>
<accession>A0A2T7CTJ1</accession>